<feature type="transmembrane region" description="Helical" evidence="5">
    <location>
        <begin position="257"/>
        <end position="283"/>
    </location>
</feature>
<feature type="domain" description="FHA" evidence="6">
    <location>
        <begin position="113"/>
        <end position="162"/>
    </location>
</feature>
<evidence type="ECO:0000313" key="8">
    <source>
        <dbReference type="EMBL" id="MCY1713976.1"/>
    </source>
</evidence>
<dbReference type="InterPro" id="IPR000253">
    <property type="entry name" value="FHA_dom"/>
</dbReference>
<feature type="domain" description="FtsK" evidence="7">
    <location>
        <begin position="1037"/>
        <end position="1220"/>
    </location>
</feature>
<comment type="caution">
    <text evidence="8">The sequence shown here is derived from an EMBL/GenBank/DDBJ whole genome shotgun (WGS) entry which is preliminary data.</text>
</comment>
<dbReference type="InterPro" id="IPR002543">
    <property type="entry name" value="FtsK_dom"/>
</dbReference>
<reference evidence="8 9" key="1">
    <citation type="submission" date="2022-11" db="EMBL/GenBank/DDBJ databases">
        <authorList>
            <person name="Caiyu Z."/>
        </authorList>
    </citation>
    <scope>NUCLEOTIDE SEQUENCE [LARGE SCALE GENOMIC DNA]</scope>
    <source>
        <strain evidence="8 9">YR-4</strain>
    </source>
</reference>
<evidence type="ECO:0000313" key="9">
    <source>
        <dbReference type="Proteomes" id="UP001082703"/>
    </source>
</evidence>
<dbReference type="PROSITE" id="PS50006">
    <property type="entry name" value="FHA_DOMAIN"/>
    <property type="match status" value="1"/>
</dbReference>
<sequence>MVVNLIKNKQMFSMTLPSKIKGQYWISDIDECGKSRELISVEAVNGEWVIKSNKKVAVLDSSNNAVNYTILNPLSFLNLKIKNSNEKVILFSEPISESRQTFRKIVVQSPCELTIGRTGDNCIHFENKFVSGKHAKLIYDGNVWSIIDMGSTNGTFVNGYRVESQPLYAGDYIYIMGLKIVVANQFFAINNPDHAATVKSDSLIEFKRQKIEEKEDSDETGDITFFYRSPRFKREIETADMVIDPPPAIQKNEQVPLAYLLGPSITMGLTSLSMGLFTLLNVLNNGGQIMQAMPTLMMSFSMLLGTVLWPILTKKYEKKMRIKNEKKRQIKYLAYLDSVRDEFKRKCKEQTDILNENVIPVEECVERIAMVKRTLWERIPGQDDFLQLKLGTGNLPLDANIKYPEKHFTMDDDNLQDALFSLGNEPKQLIDVPISISLVDNFIIGLIGNRSDVLSLVKSMLLQTAALHSYDEVKLMFIVDREEQKEWNFVKWFPHIWNDEKTVRFFASTLDELKELSVILDKNILSRKDDSNQEYNEFWPYYIVVSASKELADKSDAFGQMLKYKNNRGFSILTLYDEIKNLPKETSIVVEVNGSQSRIYEKDDITGKHISFSADSVKNAVVENVAVSLANIQMDLSSQRFALPTMITFLEMFHVGKVEHLNSLTRWKENNPTVSLQTPIGVDTLGEAFMLDLHEKFHGPHGLVAGMTGSGKSEFIITYILSLAVNYHPDEVAFILIDYKGGGLTGAFENKDRGIKLPHLAGTITNLDGAAINRSLISIQSELRRRQAIFNKARKMTNEGTMDIYKYQQLYRNKVVTEPVPHLFIISDEFAELKAQQPDFMDQLISAARIGRSLGIHLILATQKPSGVVNDQIWSNSKFRVCLKVQEKEDSMDMIKCPDAAELSQTGRFYLQVGFNELFALGQSAWCGAKYIPTENVEKHVDSSIQVIDNMGRVVKEMKPNTKSTDAAAKTEQVVAIVEYLSDLASEEHITQRQLWLDPIPPMIYVDTLEKKYHHSTIATVLNPIIGEYDDPFNQRQSALTLPLSEEGNCVVYGAAGNGKTTFLTTLVYSLMKNHTAEDLNIYIMDFGAETLRAFEKAPQVGGVLLSYENEKVTNLFKMLYREFEKRKQLFAEFGGDYSSYCKNSGKIVPNIVVILNNYLGFAEQYEDLDEIFTQLTRDGIKCGIHFVVSAGNTNAIRYRTLQNFKQLLTMQLNDPNDYSTIVGKTDGLIPSKCKGRGLIHLDRTYEFQTAHCCKCNDQFEFIRAYCSKLSEKAETFAKRVPVLPDVVGFDTVRAEISNLEQLPVGIEKKSLATAKINLASKYLFPVIAQDIGQLQSFTQCFINVLAACKPAVSVLDGEQLLKADPDADYTYVSGDFEKAVQDLFTTVLIRNNRYKESQLNPKSLDEFDRKAILILGLKRIHEQLSVDGRDKLKVLLERGEAIYRIHIVIADTANDFNSLSSEPWYRKHLSGTDGIWIGDGFTDQYVLKASKITSDLYQEIGDDFGYSVVRGKPVLVKPLSAKTSGSEGDGDE</sequence>
<keyword evidence="5" id="KW-1133">Transmembrane helix</keyword>
<dbReference type="InterPro" id="IPR023839">
    <property type="entry name" value="Firmicutes_EssC_C"/>
</dbReference>
<feature type="binding site" evidence="4">
    <location>
        <begin position="706"/>
        <end position="713"/>
    </location>
    <ligand>
        <name>ATP</name>
        <dbReference type="ChEBI" id="CHEBI:30616"/>
    </ligand>
</feature>
<evidence type="ECO:0000256" key="1">
    <source>
        <dbReference type="ARBA" id="ARBA00022737"/>
    </source>
</evidence>
<dbReference type="CDD" id="cd01127">
    <property type="entry name" value="TrwB_TraG_TraD_VirD4"/>
    <property type="match status" value="1"/>
</dbReference>
<dbReference type="NCBIfam" id="TIGR03928">
    <property type="entry name" value="T7_EssCb_Firm"/>
    <property type="match status" value="1"/>
</dbReference>
<keyword evidence="5" id="KW-0812">Transmembrane</keyword>
<dbReference type="PANTHER" id="PTHR22683:SF1">
    <property type="entry name" value="TYPE VII SECRETION SYSTEM PROTEIN ESSC"/>
    <property type="match status" value="1"/>
</dbReference>
<dbReference type="SUPFAM" id="SSF49879">
    <property type="entry name" value="SMAD/FHA domain"/>
    <property type="match status" value="1"/>
</dbReference>
<dbReference type="Proteomes" id="UP001082703">
    <property type="component" value="Unassembled WGS sequence"/>
</dbReference>
<name>A0ABT4BSV4_9FIRM</name>
<keyword evidence="2 4" id="KW-0547">Nucleotide-binding</keyword>
<feature type="transmembrane region" description="Helical" evidence="5">
    <location>
        <begin position="295"/>
        <end position="312"/>
    </location>
</feature>
<dbReference type="SUPFAM" id="SSF52540">
    <property type="entry name" value="P-loop containing nucleoside triphosphate hydrolases"/>
    <property type="match status" value="2"/>
</dbReference>
<keyword evidence="3 4" id="KW-0067">ATP-binding</keyword>
<evidence type="ECO:0000256" key="4">
    <source>
        <dbReference type="PROSITE-ProRule" id="PRU00289"/>
    </source>
</evidence>
<dbReference type="PROSITE" id="PS50901">
    <property type="entry name" value="FTSK"/>
    <property type="match status" value="2"/>
</dbReference>
<feature type="binding site" evidence="4">
    <location>
        <begin position="1054"/>
        <end position="1061"/>
    </location>
    <ligand>
        <name>ATP</name>
        <dbReference type="ChEBI" id="CHEBI:30616"/>
    </ligand>
</feature>
<dbReference type="Pfam" id="PF00498">
    <property type="entry name" value="FHA"/>
    <property type="match status" value="1"/>
</dbReference>
<dbReference type="RefSeq" id="WP_268058027.1">
    <property type="nucleotide sequence ID" value="NZ_JAPOHA010000006.1"/>
</dbReference>
<keyword evidence="1" id="KW-0677">Repeat</keyword>
<dbReference type="Gene3D" id="2.60.200.20">
    <property type="match status" value="1"/>
</dbReference>
<evidence type="ECO:0000259" key="6">
    <source>
        <dbReference type="PROSITE" id="PS50006"/>
    </source>
</evidence>
<dbReference type="InterPro" id="IPR050206">
    <property type="entry name" value="FtsK/SpoIIIE/SftA"/>
</dbReference>
<dbReference type="Pfam" id="PF01580">
    <property type="entry name" value="FtsK_SpoIIIE"/>
    <property type="match status" value="2"/>
</dbReference>
<dbReference type="CDD" id="cd00060">
    <property type="entry name" value="FHA"/>
    <property type="match status" value="1"/>
</dbReference>
<evidence type="ECO:0000259" key="7">
    <source>
        <dbReference type="PROSITE" id="PS50901"/>
    </source>
</evidence>
<feature type="domain" description="FtsK" evidence="7">
    <location>
        <begin position="686"/>
        <end position="892"/>
    </location>
</feature>
<organism evidence="8 9">
    <name type="scientific">Caproiciproducens galactitolivorans</name>
    <dbReference type="NCBI Taxonomy" id="642589"/>
    <lineage>
        <taxon>Bacteria</taxon>
        <taxon>Bacillati</taxon>
        <taxon>Bacillota</taxon>
        <taxon>Clostridia</taxon>
        <taxon>Eubacteriales</taxon>
        <taxon>Acutalibacteraceae</taxon>
        <taxon>Caproiciproducens</taxon>
    </lineage>
</organism>
<evidence type="ECO:0000256" key="2">
    <source>
        <dbReference type="ARBA" id="ARBA00022741"/>
    </source>
</evidence>
<dbReference type="InterPro" id="IPR027417">
    <property type="entry name" value="P-loop_NTPase"/>
</dbReference>
<dbReference type="Gene3D" id="3.40.50.300">
    <property type="entry name" value="P-loop containing nucleotide triphosphate hydrolases"/>
    <property type="match status" value="2"/>
</dbReference>
<dbReference type="PANTHER" id="PTHR22683">
    <property type="entry name" value="SPORULATION PROTEIN RELATED"/>
    <property type="match status" value="1"/>
</dbReference>
<dbReference type="SMART" id="SM00240">
    <property type="entry name" value="FHA"/>
    <property type="match status" value="1"/>
</dbReference>
<accession>A0ABT4BSV4</accession>
<dbReference type="InterPro" id="IPR008984">
    <property type="entry name" value="SMAD_FHA_dom_sf"/>
</dbReference>
<evidence type="ECO:0000256" key="3">
    <source>
        <dbReference type="ARBA" id="ARBA00022840"/>
    </source>
</evidence>
<gene>
    <name evidence="8" type="primary">essC</name>
    <name evidence="8" type="ORF">OUY18_06885</name>
</gene>
<keyword evidence="5" id="KW-0472">Membrane</keyword>
<proteinExistence type="predicted"/>
<keyword evidence="9" id="KW-1185">Reference proteome</keyword>
<evidence type="ECO:0000256" key="5">
    <source>
        <dbReference type="SAM" id="Phobius"/>
    </source>
</evidence>
<dbReference type="EMBL" id="JAPOHA010000006">
    <property type="protein sequence ID" value="MCY1713976.1"/>
    <property type="molecule type" value="Genomic_DNA"/>
</dbReference>
<protein>
    <submittedName>
        <fullName evidence="8">Type VII secretion protein EssC</fullName>
    </submittedName>
</protein>